<dbReference type="Proteomes" id="UP001176521">
    <property type="component" value="Unassembled WGS sequence"/>
</dbReference>
<keyword evidence="2" id="KW-1185">Reference proteome</keyword>
<organism evidence="1 2">
    <name type="scientific">Tilletia horrida</name>
    <dbReference type="NCBI Taxonomy" id="155126"/>
    <lineage>
        <taxon>Eukaryota</taxon>
        <taxon>Fungi</taxon>
        <taxon>Dikarya</taxon>
        <taxon>Basidiomycota</taxon>
        <taxon>Ustilaginomycotina</taxon>
        <taxon>Exobasidiomycetes</taxon>
        <taxon>Tilletiales</taxon>
        <taxon>Tilletiaceae</taxon>
        <taxon>Tilletia</taxon>
    </lineage>
</organism>
<comment type="caution">
    <text evidence="1">The sequence shown here is derived from an EMBL/GenBank/DDBJ whole genome shotgun (WGS) entry which is preliminary data.</text>
</comment>
<evidence type="ECO:0000313" key="1">
    <source>
        <dbReference type="EMBL" id="KAK0532215.1"/>
    </source>
</evidence>
<dbReference type="AlphaFoldDB" id="A0AAN6JK87"/>
<proteinExistence type="predicted"/>
<evidence type="ECO:0000313" key="2">
    <source>
        <dbReference type="Proteomes" id="UP001176521"/>
    </source>
</evidence>
<protein>
    <submittedName>
        <fullName evidence="1">Uncharacterized protein</fullName>
    </submittedName>
</protein>
<dbReference type="EMBL" id="JAPDMQ010000165">
    <property type="protein sequence ID" value="KAK0532215.1"/>
    <property type="molecule type" value="Genomic_DNA"/>
</dbReference>
<gene>
    <name evidence="1" type="ORF">OC842_003354</name>
</gene>
<dbReference type="InterPro" id="IPR023398">
    <property type="entry name" value="TIF_eIF4e-like"/>
</dbReference>
<accession>A0AAN6JK87</accession>
<sequence>MNPVFGPIPNLHANILLIGQEGIPFQAFSQWLLEHAPTGIDPTVGSGWVEVRLDRGDRHGLTEAERRRTMRQFSRCEALLYEAGRMIANVNLDQYEGPNQRHAILVPMRQAVETIARTTRALGEGELLIFLPPERDNPQGRQDFERHFLALAHSLRDGPLHELDGDDGPIVTGVKASGMLNDHPEHEYPCIAVMFEEGQDRDDARRVWHCLETQHNAFMPAGVKLRIWSALKIYHENVYGLDVMHFFPNEIDDYDDFDWDDYVWED</sequence>
<dbReference type="Gene3D" id="3.30.760.10">
    <property type="entry name" value="RNA Cap, Translation Initiation Factor Eif4e"/>
    <property type="match status" value="1"/>
</dbReference>
<name>A0AAN6JK87_9BASI</name>
<reference evidence="1" key="1">
    <citation type="journal article" date="2023" name="PhytoFront">
        <title>Draft Genome Resources of Seven Strains of Tilletia horrida, Causal Agent of Kernel Smut of Rice.</title>
        <authorList>
            <person name="Khanal S."/>
            <person name="Antony Babu S."/>
            <person name="Zhou X.G."/>
        </authorList>
    </citation>
    <scope>NUCLEOTIDE SEQUENCE</scope>
    <source>
        <strain evidence="1">TX3</strain>
    </source>
</reference>